<keyword evidence="2" id="KW-1185">Reference proteome</keyword>
<proteinExistence type="predicted"/>
<reference evidence="1 2" key="1">
    <citation type="submission" date="2018-09" db="EMBL/GenBank/DDBJ databases">
        <title>A high-quality reference genome of wild soybean provides a powerful tool to mine soybean genomes.</title>
        <authorList>
            <person name="Xie M."/>
            <person name="Chung C.Y.L."/>
            <person name="Li M.-W."/>
            <person name="Wong F.-L."/>
            <person name="Chan T.-F."/>
            <person name="Lam H.-M."/>
        </authorList>
    </citation>
    <scope>NUCLEOTIDE SEQUENCE [LARGE SCALE GENOMIC DNA]</scope>
    <source>
        <strain evidence="2">cv. W05</strain>
        <tissue evidence="1">Hypocotyl of etiolated seedlings</tissue>
    </source>
</reference>
<organism evidence="1 2">
    <name type="scientific">Glycine soja</name>
    <name type="common">Wild soybean</name>
    <dbReference type="NCBI Taxonomy" id="3848"/>
    <lineage>
        <taxon>Eukaryota</taxon>
        <taxon>Viridiplantae</taxon>
        <taxon>Streptophyta</taxon>
        <taxon>Embryophyta</taxon>
        <taxon>Tracheophyta</taxon>
        <taxon>Spermatophyta</taxon>
        <taxon>Magnoliopsida</taxon>
        <taxon>eudicotyledons</taxon>
        <taxon>Gunneridae</taxon>
        <taxon>Pentapetalae</taxon>
        <taxon>rosids</taxon>
        <taxon>fabids</taxon>
        <taxon>Fabales</taxon>
        <taxon>Fabaceae</taxon>
        <taxon>Papilionoideae</taxon>
        <taxon>50 kb inversion clade</taxon>
        <taxon>NPAAA clade</taxon>
        <taxon>indigoferoid/millettioid clade</taxon>
        <taxon>Phaseoleae</taxon>
        <taxon>Glycine</taxon>
        <taxon>Glycine subgen. Soja</taxon>
    </lineage>
</organism>
<gene>
    <name evidence="1" type="ORF">D0Y65_021424</name>
</gene>
<protein>
    <submittedName>
        <fullName evidence="1">Uncharacterized protein</fullName>
    </submittedName>
</protein>
<comment type="caution">
    <text evidence="1">The sequence shown here is derived from an EMBL/GenBank/DDBJ whole genome shotgun (WGS) entry which is preliminary data.</text>
</comment>
<evidence type="ECO:0000313" key="2">
    <source>
        <dbReference type="Proteomes" id="UP000289340"/>
    </source>
</evidence>
<name>A0A445JJ94_GLYSO</name>
<accession>A0A445JJ94</accession>
<dbReference type="EMBL" id="QZWG01000008">
    <property type="protein sequence ID" value="RZB98483.1"/>
    <property type="molecule type" value="Genomic_DNA"/>
</dbReference>
<evidence type="ECO:0000313" key="1">
    <source>
        <dbReference type="EMBL" id="RZB98483.1"/>
    </source>
</evidence>
<sequence>MSRMSKRLTTFYSGITTKDNNSEILILKIQRYFFHTASKFNHCPSLNIDQSINTYNLISNGDHSTDQVTSRCETLTRLPQLMFPFFPNRASLLELRNAQPEKRMIPLQFWTNLLKKVVTVYIWKLDDGLFYFTEDENVQLLNHFLSTMDPEASKNKYTI</sequence>
<dbReference type="Proteomes" id="UP000289340">
    <property type="component" value="Chromosome 8"/>
</dbReference>
<dbReference type="AlphaFoldDB" id="A0A445JJ94"/>